<keyword evidence="5 7" id="KW-0472">Membrane</keyword>
<evidence type="ECO:0000313" key="10">
    <source>
        <dbReference type="Proteomes" id="UP000320333"/>
    </source>
</evidence>
<feature type="transmembrane region" description="Helical" evidence="7">
    <location>
        <begin position="359"/>
        <end position="377"/>
    </location>
</feature>
<keyword evidence="8" id="KW-0732">Signal</keyword>
<evidence type="ECO:0000256" key="4">
    <source>
        <dbReference type="ARBA" id="ARBA00022989"/>
    </source>
</evidence>
<dbReference type="PANTHER" id="PTHR13906:SF4">
    <property type="entry name" value="LYSOPHOSPHOLIPID ACYLTRANSFERASE 6"/>
    <property type="match status" value="1"/>
</dbReference>
<feature type="signal peptide" evidence="8">
    <location>
        <begin position="1"/>
        <end position="18"/>
    </location>
</feature>
<dbReference type="Proteomes" id="UP000320333">
    <property type="component" value="Unassembled WGS sequence"/>
</dbReference>
<dbReference type="STRING" id="246404.A0A507FLM0"/>
<keyword evidence="4 7" id="KW-1133">Transmembrane helix</keyword>
<proteinExistence type="predicted"/>
<dbReference type="EMBL" id="QEAP01000026">
    <property type="protein sequence ID" value="TPX77214.1"/>
    <property type="molecule type" value="Genomic_DNA"/>
</dbReference>
<dbReference type="InterPro" id="IPR004299">
    <property type="entry name" value="MBOAT_fam"/>
</dbReference>
<comment type="subcellular location">
    <subcellularLocation>
        <location evidence="1">Membrane</location>
        <topology evidence="1">Multi-pass membrane protein</topology>
    </subcellularLocation>
</comment>
<accession>A0A507FLM0</accession>
<comment type="caution">
    <text evidence="9">The sequence shown here is derived from an EMBL/GenBank/DDBJ whole genome shotgun (WGS) entry which is preliminary data.</text>
</comment>
<organism evidence="9 10">
    <name type="scientific">Chytriomyces confervae</name>
    <dbReference type="NCBI Taxonomy" id="246404"/>
    <lineage>
        <taxon>Eukaryota</taxon>
        <taxon>Fungi</taxon>
        <taxon>Fungi incertae sedis</taxon>
        <taxon>Chytridiomycota</taxon>
        <taxon>Chytridiomycota incertae sedis</taxon>
        <taxon>Chytridiomycetes</taxon>
        <taxon>Chytridiales</taxon>
        <taxon>Chytriomycetaceae</taxon>
        <taxon>Chytriomyces</taxon>
    </lineage>
</organism>
<dbReference type="Pfam" id="PF03062">
    <property type="entry name" value="MBOAT"/>
    <property type="match status" value="1"/>
</dbReference>
<protein>
    <recommendedName>
        <fullName evidence="11">Lysophospholipid acyltransferase</fullName>
    </recommendedName>
</protein>
<dbReference type="InterPro" id="IPR049941">
    <property type="entry name" value="LPLAT_7/PORCN-like"/>
</dbReference>
<evidence type="ECO:0000256" key="8">
    <source>
        <dbReference type="SAM" id="SignalP"/>
    </source>
</evidence>
<keyword evidence="3 7" id="KW-0812">Transmembrane</keyword>
<keyword evidence="2" id="KW-0808">Transferase</keyword>
<feature type="transmembrane region" description="Helical" evidence="7">
    <location>
        <begin position="133"/>
        <end position="155"/>
    </location>
</feature>
<feature type="transmembrane region" description="Helical" evidence="7">
    <location>
        <begin position="74"/>
        <end position="91"/>
    </location>
</feature>
<dbReference type="GO" id="GO:0046474">
    <property type="term" value="P:glycerophospholipid biosynthetic process"/>
    <property type="evidence" value="ECO:0007669"/>
    <property type="project" value="TreeGrafter"/>
</dbReference>
<feature type="transmembrane region" description="Helical" evidence="7">
    <location>
        <begin position="175"/>
        <end position="195"/>
    </location>
</feature>
<evidence type="ECO:0000256" key="1">
    <source>
        <dbReference type="ARBA" id="ARBA00004141"/>
    </source>
</evidence>
<evidence type="ECO:0008006" key="11">
    <source>
        <dbReference type="Google" id="ProtNLM"/>
    </source>
</evidence>
<feature type="transmembrane region" description="Helical" evidence="7">
    <location>
        <begin position="103"/>
        <end position="121"/>
    </location>
</feature>
<dbReference type="GO" id="GO:0016020">
    <property type="term" value="C:membrane"/>
    <property type="evidence" value="ECO:0007669"/>
    <property type="project" value="UniProtKB-SubCell"/>
</dbReference>
<sequence length="491" mass="53703">MLLAIPFALLLLHTRSNALSIAGAVVLTLVTCSETVNSAIDFSNALFILATILLPSLATYAVMAAAPKSPASPAAVTFASMLLLAVYTLNAQILNPAPPDQDYAAVLMMAAVRLSSFAWAIHDEHLQASVHKVPSLMNFLGYMLFVPAFFCGPAFDFNTYMDWKHLRGVYKSIPSVFVPALKVFGLGVVLCGVFMQFGDYWDYSHFVDANYVMQSTLANRIMTMQVSGVFMRFKYYGVWKISESVCILSGLGYSGTHPPTTTTTTTTSTATTTQTTNTTKQQQQQQQQQHTWTACQNVDISALETSSSPVGILSNWNMFVNAHLHKNVYTRLRSAGVATPIANAVTKAFSALWHGFYPGYYLTFGSAAFMSVCAGILRRELRPLFVVAVPAAATKKNDTKQDATNESALSGAVLAAYKPGYDVAGWALSQLIMNYICAPFPLFWLKEGLAVWASVYYFGHVGMAFVFLYKWAGLFAWFKRVAQGGSKVKQA</sequence>
<feature type="transmembrane region" description="Helical" evidence="7">
    <location>
        <begin position="42"/>
        <end position="62"/>
    </location>
</feature>
<dbReference type="GO" id="GO:0047184">
    <property type="term" value="F:1-acylglycerophosphocholine O-acyltransferase activity"/>
    <property type="evidence" value="ECO:0007669"/>
    <property type="project" value="TreeGrafter"/>
</dbReference>
<evidence type="ECO:0000256" key="3">
    <source>
        <dbReference type="ARBA" id="ARBA00022692"/>
    </source>
</evidence>
<evidence type="ECO:0000256" key="6">
    <source>
        <dbReference type="ARBA" id="ARBA00023315"/>
    </source>
</evidence>
<evidence type="ECO:0000256" key="2">
    <source>
        <dbReference type="ARBA" id="ARBA00022679"/>
    </source>
</evidence>
<dbReference type="GO" id="GO:0003841">
    <property type="term" value="F:1-acylglycerol-3-phosphate O-acyltransferase activity"/>
    <property type="evidence" value="ECO:0007669"/>
    <property type="project" value="TreeGrafter"/>
</dbReference>
<evidence type="ECO:0000256" key="7">
    <source>
        <dbReference type="SAM" id="Phobius"/>
    </source>
</evidence>
<evidence type="ECO:0000313" key="9">
    <source>
        <dbReference type="EMBL" id="TPX77214.1"/>
    </source>
</evidence>
<feature type="transmembrane region" description="Helical" evidence="7">
    <location>
        <begin position="457"/>
        <end position="478"/>
    </location>
</feature>
<dbReference type="GO" id="GO:0005783">
    <property type="term" value="C:endoplasmic reticulum"/>
    <property type="evidence" value="ECO:0007669"/>
    <property type="project" value="TreeGrafter"/>
</dbReference>
<dbReference type="PANTHER" id="PTHR13906">
    <property type="entry name" value="PORCUPINE"/>
    <property type="match status" value="1"/>
</dbReference>
<keyword evidence="6" id="KW-0012">Acyltransferase</keyword>
<name>A0A507FLM0_9FUNG</name>
<dbReference type="OrthoDB" id="286734at2759"/>
<evidence type="ECO:0000256" key="5">
    <source>
        <dbReference type="ARBA" id="ARBA00023136"/>
    </source>
</evidence>
<reference evidence="9 10" key="1">
    <citation type="journal article" date="2019" name="Sci. Rep.">
        <title>Comparative genomics of chytrid fungi reveal insights into the obligate biotrophic and pathogenic lifestyle of Synchytrium endobioticum.</title>
        <authorList>
            <person name="van de Vossenberg B.T.L.H."/>
            <person name="Warris S."/>
            <person name="Nguyen H.D.T."/>
            <person name="van Gent-Pelzer M.P.E."/>
            <person name="Joly D.L."/>
            <person name="van de Geest H.C."/>
            <person name="Bonants P.J.M."/>
            <person name="Smith D.S."/>
            <person name="Levesque C.A."/>
            <person name="van der Lee T.A.J."/>
        </authorList>
    </citation>
    <scope>NUCLEOTIDE SEQUENCE [LARGE SCALE GENOMIC DNA]</scope>
    <source>
        <strain evidence="9 10">CBS 675.73</strain>
    </source>
</reference>
<gene>
    <name evidence="9" type="ORF">CcCBS67573_g01523</name>
</gene>
<dbReference type="GO" id="GO:0030258">
    <property type="term" value="P:lipid modification"/>
    <property type="evidence" value="ECO:0007669"/>
    <property type="project" value="TreeGrafter"/>
</dbReference>
<feature type="chain" id="PRO_5021380430" description="Lysophospholipid acyltransferase" evidence="8">
    <location>
        <begin position="19"/>
        <end position="491"/>
    </location>
</feature>
<dbReference type="AlphaFoldDB" id="A0A507FLM0"/>
<feature type="transmembrane region" description="Helical" evidence="7">
    <location>
        <begin position="423"/>
        <end position="445"/>
    </location>
</feature>
<keyword evidence="10" id="KW-1185">Reference proteome</keyword>